<reference evidence="1 2" key="1">
    <citation type="submission" date="2019-02" db="EMBL/GenBank/DDBJ databases">
        <title>Deep-cultivation of Planctomycetes and their phenomic and genomic characterization uncovers novel biology.</title>
        <authorList>
            <person name="Wiegand S."/>
            <person name="Jogler M."/>
            <person name="Boedeker C."/>
            <person name="Pinto D."/>
            <person name="Vollmers J."/>
            <person name="Rivas-Marin E."/>
            <person name="Kohn T."/>
            <person name="Peeters S.H."/>
            <person name="Heuer A."/>
            <person name="Rast P."/>
            <person name="Oberbeckmann S."/>
            <person name="Bunk B."/>
            <person name="Jeske O."/>
            <person name="Meyerdierks A."/>
            <person name="Storesund J.E."/>
            <person name="Kallscheuer N."/>
            <person name="Luecker S."/>
            <person name="Lage O.M."/>
            <person name="Pohl T."/>
            <person name="Merkel B.J."/>
            <person name="Hornburger P."/>
            <person name="Mueller R.-W."/>
            <person name="Bruemmer F."/>
            <person name="Labrenz M."/>
            <person name="Spormann A.M."/>
            <person name="Op Den Camp H."/>
            <person name="Overmann J."/>
            <person name="Amann R."/>
            <person name="Jetten M.S.M."/>
            <person name="Mascher T."/>
            <person name="Medema M.H."/>
            <person name="Devos D.P."/>
            <person name="Kaster A.-K."/>
            <person name="Ovreas L."/>
            <person name="Rohde M."/>
            <person name="Galperin M.Y."/>
            <person name="Jogler C."/>
        </authorList>
    </citation>
    <scope>NUCLEOTIDE SEQUENCE [LARGE SCALE GENOMIC DNA]</scope>
    <source>
        <strain evidence="1 2">CA13</strain>
    </source>
</reference>
<name>A0A5C5YY48_9BACT</name>
<dbReference type="EMBL" id="SJPJ01000001">
    <property type="protein sequence ID" value="TWT79982.1"/>
    <property type="molecule type" value="Genomic_DNA"/>
</dbReference>
<organism evidence="1 2">
    <name type="scientific">Novipirellula herctigrandis</name>
    <dbReference type="NCBI Taxonomy" id="2527986"/>
    <lineage>
        <taxon>Bacteria</taxon>
        <taxon>Pseudomonadati</taxon>
        <taxon>Planctomycetota</taxon>
        <taxon>Planctomycetia</taxon>
        <taxon>Pirellulales</taxon>
        <taxon>Pirellulaceae</taxon>
        <taxon>Novipirellula</taxon>
    </lineage>
</organism>
<keyword evidence="2" id="KW-1185">Reference proteome</keyword>
<protein>
    <submittedName>
        <fullName evidence="1">Uncharacterized protein</fullName>
    </submittedName>
</protein>
<evidence type="ECO:0000313" key="1">
    <source>
        <dbReference type="EMBL" id="TWT79982.1"/>
    </source>
</evidence>
<sequence length="303" mass="32076">MQLHSRVQWSEELIAILTIRSGLASRNLPPALFASFHDWVFTLITNKRRTNWTNAFLVAAIGASTVFSTGCATTTTSNTARTGTEQLLISAAIDRAFSNVQFNDLAGYSVFIDQQYLDSVDKGYLVSTLRQKVLSSGAKIVSAADQADVILEPCSGGVGTDSQESFVGIPAIGIPGLPIELPEVKLASRSTQMGTAKIGLVCYDAKTGLTLGGGGEATALTHNNDTYVMGVGPFRSGSVLDQREQAVGFNGVGGSFMSGLTRVASAPVKMIDPQHSIQPFTPAARSTPASQIADLPTLDYLRK</sequence>
<evidence type="ECO:0000313" key="2">
    <source>
        <dbReference type="Proteomes" id="UP000315010"/>
    </source>
</evidence>
<dbReference type="InterPro" id="IPR046596">
    <property type="entry name" value="DUF6655"/>
</dbReference>
<dbReference type="Pfam" id="PF20360">
    <property type="entry name" value="DUF6655"/>
    <property type="match status" value="1"/>
</dbReference>
<dbReference type="Proteomes" id="UP000315010">
    <property type="component" value="Unassembled WGS sequence"/>
</dbReference>
<gene>
    <name evidence="1" type="ORF">CA13_13940</name>
</gene>
<proteinExistence type="predicted"/>
<accession>A0A5C5YY48</accession>
<dbReference type="AlphaFoldDB" id="A0A5C5YY48"/>
<comment type="caution">
    <text evidence="1">The sequence shown here is derived from an EMBL/GenBank/DDBJ whole genome shotgun (WGS) entry which is preliminary data.</text>
</comment>